<accession>A0A8I5NF52</accession>
<protein>
    <recommendedName>
        <fullName evidence="4">Myb/SANT-like DNA-binding domain-containing protein</fullName>
    </recommendedName>
</protein>
<keyword evidence="3" id="KW-1185">Reference proteome</keyword>
<name>A0A8I5NF52_PAPAN</name>
<dbReference type="AlphaFoldDB" id="A0A8I5NF52"/>
<evidence type="ECO:0000313" key="3">
    <source>
        <dbReference type="Proteomes" id="UP000028761"/>
    </source>
</evidence>
<reference evidence="2 3" key="1">
    <citation type="submission" date="2012-03" db="EMBL/GenBank/DDBJ databases">
        <title>Whole Genome Assembly of Papio anubis.</title>
        <authorList>
            <person name="Liu Y.L."/>
            <person name="Abraham K.A."/>
            <person name="Akbar H.A."/>
            <person name="Ali S.A."/>
            <person name="Anosike U.A."/>
            <person name="Aqrawi P.A."/>
            <person name="Arias F.A."/>
            <person name="Attaway T.A."/>
            <person name="Awwad R.A."/>
            <person name="Babu C.B."/>
            <person name="Bandaranaike D.B."/>
            <person name="Battles P.B."/>
            <person name="Bell A.B."/>
            <person name="Beltran B.B."/>
            <person name="Berhane-Mersha D.B."/>
            <person name="Bess C.B."/>
            <person name="Bickham C.B."/>
            <person name="Bolden T.B."/>
            <person name="Carter K.C."/>
            <person name="Chau D.C."/>
            <person name="Chavez A.C."/>
            <person name="Clerc-Blankenburg K.C."/>
            <person name="Coyle M.C."/>
            <person name="Dao M.D."/>
            <person name="Davila M.L.D."/>
            <person name="Davy-Carroll L.D."/>
            <person name="Denson S.D."/>
            <person name="Dinh H.D."/>
            <person name="Fernandez S.F."/>
            <person name="Fernando P.F."/>
            <person name="Forbes L.F."/>
            <person name="Francis C.F."/>
            <person name="Francisco L.F."/>
            <person name="Fu Q.F."/>
            <person name="Garcia-Iii R.G."/>
            <person name="Garrett T.G."/>
            <person name="Gross S.G."/>
            <person name="Gubbala S.G."/>
            <person name="Hirani K.H."/>
            <person name="Hogues M.H."/>
            <person name="Hollins B.H."/>
            <person name="Jackson L.J."/>
            <person name="Javaid M.J."/>
            <person name="Jhangiani S.J."/>
            <person name="Johnson A.J."/>
            <person name="Johnson B.J."/>
            <person name="Jones J.J."/>
            <person name="Joshi V.J."/>
            <person name="Kalu J.K."/>
            <person name="Khan N.K."/>
            <person name="Korchina V.K."/>
            <person name="Kovar C.K."/>
            <person name="Lago L.L."/>
            <person name="Lara F.L."/>
            <person name="Le T.-K.L."/>
            <person name="Lee S.L."/>
            <person name="Legall-Iii F.L."/>
            <person name="Lemon S.L."/>
            <person name="Liu J.L."/>
            <person name="Liu Y.-S.L."/>
            <person name="Liyanage D.L."/>
            <person name="Lopez J.L."/>
            <person name="Lorensuhewa L.L."/>
            <person name="Mata R.M."/>
            <person name="Mathew T.M."/>
            <person name="Mercado C.M."/>
            <person name="Mercado I.M."/>
            <person name="Morales K.M."/>
            <person name="Morgan M.M."/>
            <person name="Munidasa M.M."/>
            <person name="Ngo D.N."/>
            <person name="Nguyen L.N."/>
            <person name="Nguyen T.N."/>
            <person name="Nguyen N.N."/>
            <person name="Obregon M.O."/>
            <person name="Okwuonu G.O."/>
            <person name="Ongeri F.O."/>
            <person name="Onwere C.O."/>
            <person name="Osifeso I.O."/>
            <person name="Parra A.P."/>
            <person name="Patil S.P."/>
            <person name="Perez A.P."/>
            <person name="Perez Y.P."/>
            <person name="Pham C.P."/>
            <person name="Pu L.-L.P."/>
            <person name="Puazo M.P."/>
            <person name="Quiroz J.Q."/>
            <person name="Rouhana J.R."/>
            <person name="Ruiz M.R."/>
            <person name="Ruiz S.-J.R."/>
            <person name="Saada N.S."/>
            <person name="Santibanez J.S."/>
            <person name="Scheel M.S."/>
            <person name="Schneider B.S."/>
            <person name="Simmons D.S."/>
            <person name="Sisson I.S."/>
            <person name="Tang L.-Y.T."/>
            <person name="Thornton R.T."/>
            <person name="Tisius J.T."/>
            <person name="Toledanes G.T."/>
            <person name="Trejos Z.T."/>
            <person name="Usmani K.U."/>
            <person name="Varghese R.V."/>
            <person name="Vattathil S.V."/>
            <person name="Vee V.V."/>
            <person name="Walker D.W."/>
            <person name="Weissenberger G.W."/>
            <person name="White C.W."/>
            <person name="Williams A.W."/>
            <person name="Woodworth J.W."/>
            <person name="Wright R.W."/>
            <person name="Zhu Y.Z."/>
            <person name="Han Y.H."/>
            <person name="Newsham I.N."/>
            <person name="Nazareth L.N."/>
            <person name="Worley K.W."/>
            <person name="Muzny D.M."/>
            <person name="Rogers J.R."/>
            <person name="Gibbs R.G."/>
        </authorList>
    </citation>
    <scope>NUCLEOTIDE SEQUENCE [LARGE SCALE GENOMIC DNA]</scope>
</reference>
<proteinExistence type="predicted"/>
<reference evidence="2" key="2">
    <citation type="submission" date="2025-08" db="UniProtKB">
        <authorList>
            <consortium name="Ensembl"/>
        </authorList>
    </citation>
    <scope>IDENTIFICATION</scope>
</reference>
<feature type="chain" id="PRO_5035183968" description="Myb/SANT-like DNA-binding domain-containing protein" evidence="1">
    <location>
        <begin position="32"/>
        <end position="244"/>
    </location>
</feature>
<evidence type="ECO:0008006" key="4">
    <source>
        <dbReference type="Google" id="ProtNLM"/>
    </source>
</evidence>
<evidence type="ECO:0000313" key="2">
    <source>
        <dbReference type="Ensembl" id="ENSPANP00000061189.1"/>
    </source>
</evidence>
<dbReference type="Ensembl" id="ENSPANT00000084044.1">
    <property type="protein sequence ID" value="ENSPANP00000061189.1"/>
    <property type="gene ID" value="ENSPANG00000039689.1"/>
</dbReference>
<keyword evidence="1" id="KW-0732">Signal</keyword>
<dbReference type="PANTHER" id="PTHR19446">
    <property type="entry name" value="REVERSE TRANSCRIPTASES"/>
    <property type="match status" value="1"/>
</dbReference>
<feature type="signal peptide" evidence="1">
    <location>
        <begin position="1"/>
        <end position="31"/>
    </location>
</feature>
<dbReference type="GeneTree" id="ENSGT01150000287003"/>
<sequence length="244" mass="28374">MSIRSAWCRVEFNSWISLLTFCLVDLSNVDSKWCWENWLAISRKLKLDPFLTPYTKINSRWIRDLNVRPNTIKILEENLGSTIQDIGMGKDFMSKTPKATAAKTKIDKWDLIKLKSFCTAKETTIRVNRQSAEWEKIFAIYSSNKGLISRTYKELKQIYKKKTNNPIKKWAKDMNKHFSKKDMHTANRHMKKCSSSLAIREMQIKTTMRYHLTPVRMAIIKRGLVGPSFCRLCKHGTSICLASG</sequence>
<reference evidence="2" key="3">
    <citation type="submission" date="2025-09" db="UniProtKB">
        <authorList>
            <consortium name="Ensembl"/>
        </authorList>
    </citation>
    <scope>IDENTIFICATION</scope>
</reference>
<evidence type="ECO:0000256" key="1">
    <source>
        <dbReference type="SAM" id="SignalP"/>
    </source>
</evidence>
<dbReference type="Proteomes" id="UP000028761">
    <property type="component" value="Chromosome 8"/>
</dbReference>
<organism evidence="2 3">
    <name type="scientific">Papio anubis</name>
    <name type="common">Olive baboon</name>
    <dbReference type="NCBI Taxonomy" id="9555"/>
    <lineage>
        <taxon>Eukaryota</taxon>
        <taxon>Metazoa</taxon>
        <taxon>Chordata</taxon>
        <taxon>Craniata</taxon>
        <taxon>Vertebrata</taxon>
        <taxon>Euteleostomi</taxon>
        <taxon>Mammalia</taxon>
        <taxon>Eutheria</taxon>
        <taxon>Euarchontoglires</taxon>
        <taxon>Primates</taxon>
        <taxon>Haplorrhini</taxon>
        <taxon>Catarrhini</taxon>
        <taxon>Cercopithecidae</taxon>
        <taxon>Cercopithecinae</taxon>
        <taxon>Papio</taxon>
    </lineage>
</organism>